<dbReference type="EMBL" id="MU004390">
    <property type="protein sequence ID" value="KAF2652998.1"/>
    <property type="molecule type" value="Genomic_DNA"/>
</dbReference>
<dbReference type="GO" id="GO:0016491">
    <property type="term" value="F:oxidoreductase activity"/>
    <property type="evidence" value="ECO:0007669"/>
    <property type="project" value="UniProtKB-KW"/>
</dbReference>
<dbReference type="PANTHER" id="PTHR43544">
    <property type="entry name" value="SHORT-CHAIN DEHYDROGENASE/REDUCTASE"/>
    <property type="match status" value="1"/>
</dbReference>
<dbReference type="InterPro" id="IPR051468">
    <property type="entry name" value="Fungal_SecMetab_SDRs"/>
</dbReference>
<sequence length="259" mass="27343">MTTAKIYLITGANRGIGRGFTASLLQRPSTTVIAAVRDPSHPTAKALTALPAAHNSGLILIRLDSSDETSAQEAVQSLKEDHSVSHIDVVIANAGIGTGGGTVRNTTTDNIKQHVLVNTIGPIVLFQATADLLQASPTKQPIFVAVSTLIGSLATMDALADLGFPSTFSPYGGSKAALNWFVRRLHFEEPWLTSFVFHPGLVETDMSAQSFDGSGLHPKNLGAISVDTSVSGMVSVIDKATRETLSGTFKNYDGTNLPW</sequence>
<evidence type="ECO:0000313" key="4">
    <source>
        <dbReference type="EMBL" id="KAF2652998.1"/>
    </source>
</evidence>
<dbReference type="AlphaFoldDB" id="A0A6A6T2E4"/>
<dbReference type="GO" id="GO:0005737">
    <property type="term" value="C:cytoplasm"/>
    <property type="evidence" value="ECO:0007669"/>
    <property type="project" value="TreeGrafter"/>
</dbReference>
<dbReference type="PANTHER" id="PTHR43544:SF7">
    <property type="entry name" value="NADB-LER2"/>
    <property type="match status" value="1"/>
</dbReference>
<organism evidence="4 5">
    <name type="scientific">Lophiostoma macrostomum CBS 122681</name>
    <dbReference type="NCBI Taxonomy" id="1314788"/>
    <lineage>
        <taxon>Eukaryota</taxon>
        <taxon>Fungi</taxon>
        <taxon>Dikarya</taxon>
        <taxon>Ascomycota</taxon>
        <taxon>Pezizomycotina</taxon>
        <taxon>Dothideomycetes</taxon>
        <taxon>Pleosporomycetidae</taxon>
        <taxon>Pleosporales</taxon>
        <taxon>Lophiostomataceae</taxon>
        <taxon>Lophiostoma</taxon>
    </lineage>
</organism>
<protein>
    <submittedName>
        <fullName evidence="4">NAD(P)-binding protein</fullName>
    </submittedName>
</protein>
<name>A0A6A6T2E4_9PLEO</name>
<reference evidence="4" key="1">
    <citation type="journal article" date="2020" name="Stud. Mycol.">
        <title>101 Dothideomycetes genomes: a test case for predicting lifestyles and emergence of pathogens.</title>
        <authorList>
            <person name="Haridas S."/>
            <person name="Albert R."/>
            <person name="Binder M."/>
            <person name="Bloem J."/>
            <person name="Labutti K."/>
            <person name="Salamov A."/>
            <person name="Andreopoulos B."/>
            <person name="Baker S."/>
            <person name="Barry K."/>
            <person name="Bills G."/>
            <person name="Bluhm B."/>
            <person name="Cannon C."/>
            <person name="Castanera R."/>
            <person name="Culley D."/>
            <person name="Daum C."/>
            <person name="Ezra D."/>
            <person name="Gonzalez J."/>
            <person name="Henrissat B."/>
            <person name="Kuo A."/>
            <person name="Liang C."/>
            <person name="Lipzen A."/>
            <person name="Lutzoni F."/>
            <person name="Magnuson J."/>
            <person name="Mondo S."/>
            <person name="Nolan M."/>
            <person name="Ohm R."/>
            <person name="Pangilinan J."/>
            <person name="Park H.-J."/>
            <person name="Ramirez L."/>
            <person name="Alfaro M."/>
            <person name="Sun H."/>
            <person name="Tritt A."/>
            <person name="Yoshinaga Y."/>
            <person name="Zwiers L.-H."/>
            <person name="Turgeon B."/>
            <person name="Goodwin S."/>
            <person name="Spatafora J."/>
            <person name="Crous P."/>
            <person name="Grigoriev I."/>
        </authorList>
    </citation>
    <scope>NUCLEOTIDE SEQUENCE</scope>
    <source>
        <strain evidence="4">CBS 122681</strain>
    </source>
</reference>
<dbReference type="InterPro" id="IPR002347">
    <property type="entry name" value="SDR_fam"/>
</dbReference>
<dbReference type="OrthoDB" id="9876299at2759"/>
<comment type="similarity">
    <text evidence="1">Belongs to the short-chain dehydrogenases/reductases (SDR) family.</text>
</comment>
<keyword evidence="2" id="KW-0521">NADP</keyword>
<dbReference type="SUPFAM" id="SSF51735">
    <property type="entry name" value="NAD(P)-binding Rossmann-fold domains"/>
    <property type="match status" value="1"/>
</dbReference>
<keyword evidence="5" id="KW-1185">Reference proteome</keyword>
<evidence type="ECO:0000256" key="2">
    <source>
        <dbReference type="ARBA" id="ARBA00022857"/>
    </source>
</evidence>
<dbReference type="Pfam" id="PF00106">
    <property type="entry name" value="adh_short"/>
    <property type="match status" value="1"/>
</dbReference>
<evidence type="ECO:0000256" key="1">
    <source>
        <dbReference type="ARBA" id="ARBA00006484"/>
    </source>
</evidence>
<evidence type="ECO:0000256" key="3">
    <source>
        <dbReference type="ARBA" id="ARBA00023002"/>
    </source>
</evidence>
<dbReference type="Proteomes" id="UP000799324">
    <property type="component" value="Unassembled WGS sequence"/>
</dbReference>
<dbReference type="Gene3D" id="3.40.50.720">
    <property type="entry name" value="NAD(P)-binding Rossmann-like Domain"/>
    <property type="match status" value="1"/>
</dbReference>
<evidence type="ECO:0000313" key="5">
    <source>
        <dbReference type="Proteomes" id="UP000799324"/>
    </source>
</evidence>
<dbReference type="CDD" id="cd05325">
    <property type="entry name" value="carb_red_sniffer_like_SDR_c"/>
    <property type="match status" value="1"/>
</dbReference>
<dbReference type="PRINTS" id="PR00081">
    <property type="entry name" value="GDHRDH"/>
</dbReference>
<gene>
    <name evidence="4" type="ORF">K491DRAFT_695150</name>
</gene>
<proteinExistence type="inferred from homology"/>
<dbReference type="InterPro" id="IPR036291">
    <property type="entry name" value="NAD(P)-bd_dom_sf"/>
</dbReference>
<keyword evidence="3" id="KW-0560">Oxidoreductase</keyword>
<accession>A0A6A6T2E4</accession>